<name>A0ABS8Q7V0_9BURK</name>
<sequence>MIRHTLPVLLATCLALPASAFAADSCDDVAASLATMVSADQAIRKRIDFLDQQSPAQQKLFGHMALVDRTNTERLKAIVARCGWPVKEKFGEKAAGDAWLLAQHADQDVPFQKQALVLIEAAAKARGERVDRNFAYLYDRVATAEKRLQRYGTQLHSPSGESCALEFKPMEAREQVEARRAELNLPPLDAYRRLVLEMYHCPAAGSADSHYPQG</sequence>
<feature type="signal peptide" evidence="1">
    <location>
        <begin position="1"/>
        <end position="22"/>
    </location>
</feature>
<accession>A0ABS8Q7V0</accession>
<dbReference type="Proteomes" id="UP001179361">
    <property type="component" value="Unassembled WGS sequence"/>
</dbReference>
<keyword evidence="1" id="KW-0732">Signal</keyword>
<evidence type="ECO:0000313" key="2">
    <source>
        <dbReference type="EMBL" id="MCD2517832.1"/>
    </source>
</evidence>
<dbReference type="Pfam" id="PF20329">
    <property type="entry name" value="DUF6624"/>
    <property type="match status" value="1"/>
</dbReference>
<evidence type="ECO:0000313" key="3">
    <source>
        <dbReference type="Proteomes" id="UP001179361"/>
    </source>
</evidence>
<gene>
    <name evidence="2" type="ORF">LQ564_16080</name>
</gene>
<organism evidence="2 3">
    <name type="scientific">Massilia phyllostachyos</name>
    <dbReference type="NCBI Taxonomy" id="2898585"/>
    <lineage>
        <taxon>Bacteria</taxon>
        <taxon>Pseudomonadati</taxon>
        <taxon>Pseudomonadota</taxon>
        <taxon>Betaproteobacteria</taxon>
        <taxon>Burkholderiales</taxon>
        <taxon>Oxalobacteraceae</taxon>
        <taxon>Telluria group</taxon>
        <taxon>Massilia</taxon>
    </lineage>
</organism>
<keyword evidence="3" id="KW-1185">Reference proteome</keyword>
<dbReference type="RefSeq" id="WP_231059123.1">
    <property type="nucleotide sequence ID" value="NZ_JAJNOC010000005.1"/>
</dbReference>
<protein>
    <submittedName>
        <fullName evidence="2">Uncharacterized protein</fullName>
    </submittedName>
</protein>
<dbReference type="EMBL" id="JAJNOC010000005">
    <property type="protein sequence ID" value="MCD2517832.1"/>
    <property type="molecule type" value="Genomic_DNA"/>
</dbReference>
<evidence type="ECO:0000256" key="1">
    <source>
        <dbReference type="SAM" id="SignalP"/>
    </source>
</evidence>
<comment type="caution">
    <text evidence="2">The sequence shown here is derived from an EMBL/GenBank/DDBJ whole genome shotgun (WGS) entry which is preliminary data.</text>
</comment>
<reference evidence="2" key="1">
    <citation type="submission" date="2021-11" db="EMBL/GenBank/DDBJ databases">
        <title>The complete genome of Massilia sp sp. G4R7.</title>
        <authorList>
            <person name="Liu L."/>
            <person name="Yue J."/>
            <person name="Yuan J."/>
            <person name="Yang F."/>
            <person name="Li L."/>
        </authorList>
    </citation>
    <scope>NUCLEOTIDE SEQUENCE</scope>
    <source>
        <strain evidence="2">G4R7</strain>
    </source>
</reference>
<feature type="chain" id="PRO_5046779886" evidence="1">
    <location>
        <begin position="23"/>
        <end position="214"/>
    </location>
</feature>
<dbReference type="InterPro" id="IPR046732">
    <property type="entry name" value="DUF6624"/>
</dbReference>
<proteinExistence type="predicted"/>